<keyword evidence="2" id="KW-1185">Reference proteome</keyword>
<organism evidence="1 2">
    <name type="scientific">Podarcis lilfordi</name>
    <name type="common">Lilford's wall lizard</name>
    <dbReference type="NCBI Taxonomy" id="74358"/>
    <lineage>
        <taxon>Eukaryota</taxon>
        <taxon>Metazoa</taxon>
        <taxon>Chordata</taxon>
        <taxon>Craniata</taxon>
        <taxon>Vertebrata</taxon>
        <taxon>Euteleostomi</taxon>
        <taxon>Lepidosauria</taxon>
        <taxon>Squamata</taxon>
        <taxon>Bifurcata</taxon>
        <taxon>Unidentata</taxon>
        <taxon>Episquamata</taxon>
        <taxon>Laterata</taxon>
        <taxon>Lacertibaenia</taxon>
        <taxon>Lacertidae</taxon>
        <taxon>Podarcis</taxon>
    </lineage>
</organism>
<dbReference type="EMBL" id="OX395138">
    <property type="protein sequence ID" value="CAI5790586.1"/>
    <property type="molecule type" value="Genomic_DNA"/>
</dbReference>
<proteinExistence type="predicted"/>
<name>A0AA35PIV4_9SAUR</name>
<protein>
    <submittedName>
        <fullName evidence="1">Uncharacterized protein</fullName>
    </submittedName>
</protein>
<sequence>MRLLKVASNLPPEDLKPFRSLGPVNRVVVFTLSHGLCWIPDHGHGPDSGGLDRNHHNLCPAHVESLRFHWQQHCRGADHLGRAVDELRGAEHRADAVQGLRLHAGPFSGCADSPCPDGHLCAPGCSGSDGCHRGGQVHQLRGRRGHQGPHNDCLWRSLHSGRDPLPHPCVLVSQHHRPRVLQPDGDRCPEEGAGSCPLHRLGIFCLVDPRRSSALLQLSQEGEQQLQRPVHSCCLSAPQ</sequence>
<evidence type="ECO:0000313" key="1">
    <source>
        <dbReference type="EMBL" id="CAI5790586.1"/>
    </source>
</evidence>
<dbReference type="Proteomes" id="UP001178461">
    <property type="component" value="Chromosome 13"/>
</dbReference>
<accession>A0AA35PIV4</accession>
<evidence type="ECO:0000313" key="2">
    <source>
        <dbReference type="Proteomes" id="UP001178461"/>
    </source>
</evidence>
<gene>
    <name evidence="1" type="ORF">PODLI_1B035445</name>
</gene>
<dbReference type="AlphaFoldDB" id="A0AA35PIV4"/>
<reference evidence="1" key="1">
    <citation type="submission" date="2022-12" db="EMBL/GenBank/DDBJ databases">
        <authorList>
            <person name="Alioto T."/>
            <person name="Alioto T."/>
            <person name="Gomez Garrido J."/>
        </authorList>
    </citation>
    <scope>NUCLEOTIDE SEQUENCE</scope>
</reference>